<proteinExistence type="predicted"/>
<organism evidence="3 4">
    <name type="scientific">Alkalilimnicola ehrlichii (strain ATCC BAA-1101 / DSM 17681 / MLHE-1)</name>
    <dbReference type="NCBI Taxonomy" id="187272"/>
    <lineage>
        <taxon>Bacteria</taxon>
        <taxon>Pseudomonadati</taxon>
        <taxon>Pseudomonadota</taxon>
        <taxon>Gammaproteobacteria</taxon>
        <taxon>Chromatiales</taxon>
        <taxon>Ectothiorhodospiraceae</taxon>
        <taxon>Alkalilimnicola</taxon>
    </lineage>
</organism>
<feature type="chain" id="PRO_5004167852" evidence="2">
    <location>
        <begin position="27"/>
        <end position="354"/>
    </location>
</feature>
<dbReference type="AlphaFoldDB" id="Q0A8B5"/>
<feature type="region of interest" description="Disordered" evidence="1">
    <location>
        <begin position="41"/>
        <end position="65"/>
    </location>
</feature>
<evidence type="ECO:0000313" key="4">
    <source>
        <dbReference type="Proteomes" id="UP000001962"/>
    </source>
</evidence>
<accession>Q0A8B5</accession>
<protein>
    <submittedName>
        <fullName evidence="3">Uncharacterized protein</fullName>
    </submittedName>
</protein>
<feature type="compositionally biased region" description="Basic and acidic residues" evidence="1">
    <location>
        <begin position="41"/>
        <end position="55"/>
    </location>
</feature>
<gene>
    <name evidence="3" type="ordered locus">Mlg_1575</name>
</gene>
<dbReference type="RefSeq" id="WP_011629316.1">
    <property type="nucleotide sequence ID" value="NC_008340.1"/>
</dbReference>
<reference evidence="4" key="1">
    <citation type="submission" date="2006-08" db="EMBL/GenBank/DDBJ databases">
        <title>Complete sequence of Alkalilimnicola ehrilichei MLHE-1.</title>
        <authorList>
            <person name="Copeland A."/>
            <person name="Lucas S."/>
            <person name="Lapidus A."/>
            <person name="Barry K."/>
            <person name="Detter J.C."/>
            <person name="Glavina del Rio T."/>
            <person name="Hammon N."/>
            <person name="Israni S."/>
            <person name="Dalin E."/>
            <person name="Tice H."/>
            <person name="Pitluck S."/>
            <person name="Sims D."/>
            <person name="Brettin T."/>
            <person name="Bruce D."/>
            <person name="Han C."/>
            <person name="Tapia R."/>
            <person name="Gilna P."/>
            <person name="Schmutz J."/>
            <person name="Larimer F."/>
            <person name="Land M."/>
            <person name="Hauser L."/>
            <person name="Kyrpides N."/>
            <person name="Mikhailova N."/>
            <person name="Oremland R.S."/>
            <person name="Hoeft S.E."/>
            <person name="Switzer-Blum J."/>
            <person name="Kulp T."/>
            <person name="King G."/>
            <person name="Tabita R."/>
            <person name="Witte B."/>
            <person name="Santini J.M."/>
            <person name="Basu P."/>
            <person name="Hollibaugh J.T."/>
            <person name="Xie G."/>
            <person name="Stolz J.F."/>
            <person name="Richardson P."/>
        </authorList>
    </citation>
    <scope>NUCLEOTIDE SEQUENCE [LARGE SCALE GENOMIC DNA]</scope>
    <source>
        <strain evidence="4">ATCC BAA-1101 / DSM 17681 / MLHE-1</strain>
    </source>
</reference>
<dbReference type="KEGG" id="aeh:Mlg_1575"/>
<evidence type="ECO:0000256" key="1">
    <source>
        <dbReference type="SAM" id="MobiDB-lite"/>
    </source>
</evidence>
<keyword evidence="4" id="KW-1185">Reference proteome</keyword>
<dbReference type="HOGENOM" id="CLU_782205_0_0_6"/>
<keyword evidence="2" id="KW-0732">Signal</keyword>
<dbReference type="EMBL" id="CP000453">
    <property type="protein sequence ID" value="ABI56922.1"/>
    <property type="molecule type" value="Genomic_DNA"/>
</dbReference>
<name>Q0A8B5_ALKEH</name>
<dbReference type="Proteomes" id="UP000001962">
    <property type="component" value="Chromosome"/>
</dbReference>
<feature type="signal peptide" evidence="2">
    <location>
        <begin position="1"/>
        <end position="26"/>
    </location>
</feature>
<dbReference type="OrthoDB" id="9342527at2"/>
<sequence length="354" mass="40327">MVSVRYAGRLLVGLALAVGLPAAAVAEGADPEAAAEAEAAAESRRREERHVRDDPATEWYPEEDEERALIGPVDRGQAAVARGVFLLSRQLDRMLGTDDELYADEEYDSVARLRLEQRLSAEGDSRLEAGVSGRLRLPGAQDRLSLIITSDDYDDEVDAERGVPRDLDEDRTTSAGLLFLRPSENWSTSVDARLRSGSPVDLYTRARVWRAFQPGLWVIRPRQAVFWYDGRGAGTTTDIRLDHPVTGRSAVRLEAGATWFKREEQFYYDQRVSYYQQLSQRRALIWQVGARGESEPNNQLTQYYAQVRWRSVIHRDWLSLEIRPQLRRDREDDFRTERRLFIALEAAFGHPGAY</sequence>
<evidence type="ECO:0000313" key="3">
    <source>
        <dbReference type="EMBL" id="ABI56922.1"/>
    </source>
</evidence>
<evidence type="ECO:0000256" key="2">
    <source>
        <dbReference type="SAM" id="SignalP"/>
    </source>
</evidence>
<dbReference type="eggNOG" id="ENOG502Z7QS">
    <property type="taxonomic scope" value="Bacteria"/>
</dbReference>